<dbReference type="Pfam" id="PF00665">
    <property type="entry name" value="rve"/>
    <property type="match status" value="1"/>
</dbReference>
<keyword evidence="5" id="KW-0460">Magnesium</keyword>
<feature type="compositionally biased region" description="Basic and acidic residues" evidence="10">
    <location>
        <begin position="325"/>
        <end position="335"/>
    </location>
</feature>
<sequence length="426" mass="48594">MVDGLTDLKEKNLENRHCEPCILAKITRLPFNGKMYKARKPLVLVHTDVCSVSPSPWGGYKHFVTFIDDFTHFTAVYLLRDKFEVFEYFKTYYNYASNHFGHGILKLKSDNGGEYVSRNFKSYCDEKGIVLQYTAAYNPEMNGVAERMNRTLTEKARALLLNSQLPKELWDEALRYAVYVTNSSPTASLNVTAFEMWEGRRPNVSNFRIFGSSAYAHILQKLRMKLDPRGVKLKMVGYAPGGYRLWDANERKIHIERNVLFREETCSESPETISIDVESISDGKEKDGGSSPEKTKTPLISDKTQTHGTEKILTSDNNLESLQPEGRDTDNVNSREKRKKTKPKYLLDFVTVDSDLGDILMASFLSCSNGNVPEKYNGIDSYDCRWIFTKKAGNVYKAATRRVARGFQQEGSFTEIYSPVLKLQTL</sequence>
<dbReference type="InterPro" id="IPR039537">
    <property type="entry name" value="Retrotran_Ty1/copia-like"/>
</dbReference>
<keyword evidence="4" id="KW-0378">Hydrolase</keyword>
<dbReference type="GO" id="GO:0003964">
    <property type="term" value="F:RNA-directed DNA polymerase activity"/>
    <property type="evidence" value="ECO:0007669"/>
    <property type="project" value="UniProtKB-KW"/>
</dbReference>
<dbReference type="GO" id="GO:0046872">
    <property type="term" value="F:metal ion binding"/>
    <property type="evidence" value="ECO:0007669"/>
    <property type="project" value="UniProtKB-KW"/>
</dbReference>
<dbReference type="PANTHER" id="PTHR42648">
    <property type="entry name" value="TRANSPOSASE, PUTATIVE-RELATED"/>
    <property type="match status" value="1"/>
</dbReference>
<name>A0AAV1M2W5_9NEOP</name>
<keyword evidence="1" id="KW-0540">Nuclease</keyword>
<evidence type="ECO:0000256" key="1">
    <source>
        <dbReference type="ARBA" id="ARBA00022722"/>
    </source>
</evidence>
<dbReference type="SUPFAM" id="SSF53098">
    <property type="entry name" value="Ribonuclease H-like"/>
    <property type="match status" value="1"/>
</dbReference>
<dbReference type="InterPro" id="IPR057670">
    <property type="entry name" value="SH3_retrovirus"/>
</dbReference>
<keyword evidence="7" id="KW-0695">RNA-directed DNA polymerase</keyword>
<keyword evidence="9" id="KW-0233">DNA recombination</keyword>
<feature type="compositionally biased region" description="Polar residues" evidence="10">
    <location>
        <begin position="311"/>
        <end position="321"/>
    </location>
</feature>
<evidence type="ECO:0000256" key="9">
    <source>
        <dbReference type="ARBA" id="ARBA00023172"/>
    </source>
</evidence>
<evidence type="ECO:0000313" key="12">
    <source>
        <dbReference type="EMBL" id="CAK1601480.1"/>
    </source>
</evidence>
<keyword evidence="8" id="KW-0808">Transferase</keyword>
<dbReference type="PROSITE" id="PS50994">
    <property type="entry name" value="INTEGRASE"/>
    <property type="match status" value="1"/>
</dbReference>
<dbReference type="GO" id="GO:0006310">
    <property type="term" value="P:DNA recombination"/>
    <property type="evidence" value="ECO:0007669"/>
    <property type="project" value="UniProtKB-KW"/>
</dbReference>
<evidence type="ECO:0000256" key="10">
    <source>
        <dbReference type="SAM" id="MobiDB-lite"/>
    </source>
</evidence>
<dbReference type="EMBL" id="CAVLGL010000126">
    <property type="protein sequence ID" value="CAK1601480.1"/>
    <property type="molecule type" value="Genomic_DNA"/>
</dbReference>
<feature type="region of interest" description="Disordered" evidence="10">
    <location>
        <begin position="272"/>
        <end position="337"/>
    </location>
</feature>
<evidence type="ECO:0000313" key="13">
    <source>
        <dbReference type="Proteomes" id="UP001314205"/>
    </source>
</evidence>
<accession>A0AAV1M2W5</accession>
<evidence type="ECO:0000256" key="3">
    <source>
        <dbReference type="ARBA" id="ARBA00022759"/>
    </source>
</evidence>
<keyword evidence="3" id="KW-0255">Endonuclease</keyword>
<keyword evidence="8" id="KW-0239">DNA-directed DNA polymerase</keyword>
<dbReference type="Pfam" id="PF25597">
    <property type="entry name" value="SH3_retrovirus"/>
    <property type="match status" value="1"/>
</dbReference>
<proteinExistence type="predicted"/>
<evidence type="ECO:0000259" key="11">
    <source>
        <dbReference type="PROSITE" id="PS50994"/>
    </source>
</evidence>
<dbReference type="GO" id="GO:0015074">
    <property type="term" value="P:DNA integration"/>
    <property type="evidence" value="ECO:0007669"/>
    <property type="project" value="UniProtKB-KW"/>
</dbReference>
<evidence type="ECO:0000256" key="5">
    <source>
        <dbReference type="ARBA" id="ARBA00022842"/>
    </source>
</evidence>
<protein>
    <recommendedName>
        <fullName evidence="11">Integrase catalytic domain-containing protein</fullName>
    </recommendedName>
</protein>
<organism evidence="12 13">
    <name type="scientific">Parnassius mnemosyne</name>
    <name type="common">clouded apollo</name>
    <dbReference type="NCBI Taxonomy" id="213953"/>
    <lineage>
        <taxon>Eukaryota</taxon>
        <taxon>Metazoa</taxon>
        <taxon>Ecdysozoa</taxon>
        <taxon>Arthropoda</taxon>
        <taxon>Hexapoda</taxon>
        <taxon>Insecta</taxon>
        <taxon>Pterygota</taxon>
        <taxon>Neoptera</taxon>
        <taxon>Endopterygota</taxon>
        <taxon>Lepidoptera</taxon>
        <taxon>Glossata</taxon>
        <taxon>Ditrysia</taxon>
        <taxon>Papilionoidea</taxon>
        <taxon>Papilionidae</taxon>
        <taxon>Parnassiinae</taxon>
        <taxon>Parnassini</taxon>
        <taxon>Parnassius</taxon>
        <taxon>Driopa</taxon>
    </lineage>
</organism>
<dbReference type="GO" id="GO:0004519">
    <property type="term" value="F:endonuclease activity"/>
    <property type="evidence" value="ECO:0007669"/>
    <property type="project" value="UniProtKB-KW"/>
</dbReference>
<feature type="domain" description="Integrase catalytic" evidence="11">
    <location>
        <begin position="37"/>
        <end position="201"/>
    </location>
</feature>
<dbReference type="PANTHER" id="PTHR42648:SF11">
    <property type="entry name" value="TRANSPOSON TY4-P GAG-POL POLYPROTEIN"/>
    <property type="match status" value="1"/>
</dbReference>
<evidence type="ECO:0000256" key="2">
    <source>
        <dbReference type="ARBA" id="ARBA00022723"/>
    </source>
</evidence>
<gene>
    <name evidence="12" type="ORF">PARMNEM_LOCUS20108</name>
</gene>
<keyword evidence="13" id="KW-1185">Reference proteome</keyword>
<keyword evidence="2" id="KW-0479">Metal-binding</keyword>
<evidence type="ECO:0000256" key="4">
    <source>
        <dbReference type="ARBA" id="ARBA00022801"/>
    </source>
</evidence>
<evidence type="ECO:0000256" key="6">
    <source>
        <dbReference type="ARBA" id="ARBA00022908"/>
    </source>
</evidence>
<dbReference type="GO" id="GO:0003887">
    <property type="term" value="F:DNA-directed DNA polymerase activity"/>
    <property type="evidence" value="ECO:0007669"/>
    <property type="project" value="UniProtKB-KW"/>
</dbReference>
<dbReference type="Proteomes" id="UP001314205">
    <property type="component" value="Unassembled WGS sequence"/>
</dbReference>
<evidence type="ECO:0000256" key="8">
    <source>
        <dbReference type="ARBA" id="ARBA00022932"/>
    </source>
</evidence>
<dbReference type="InterPro" id="IPR012337">
    <property type="entry name" value="RNaseH-like_sf"/>
</dbReference>
<keyword evidence="6" id="KW-0229">DNA integration</keyword>
<keyword evidence="8" id="KW-0548">Nucleotidyltransferase</keyword>
<comment type="caution">
    <text evidence="12">The sequence shown here is derived from an EMBL/GenBank/DDBJ whole genome shotgun (WGS) entry which is preliminary data.</text>
</comment>
<dbReference type="InterPro" id="IPR001584">
    <property type="entry name" value="Integrase_cat-core"/>
</dbReference>
<reference evidence="12 13" key="1">
    <citation type="submission" date="2023-11" db="EMBL/GenBank/DDBJ databases">
        <authorList>
            <person name="Hedman E."/>
            <person name="Englund M."/>
            <person name="Stromberg M."/>
            <person name="Nyberg Akerstrom W."/>
            <person name="Nylinder S."/>
            <person name="Jareborg N."/>
            <person name="Kallberg Y."/>
            <person name="Kronander E."/>
        </authorList>
    </citation>
    <scope>NUCLEOTIDE SEQUENCE [LARGE SCALE GENOMIC DNA]</scope>
</reference>
<evidence type="ECO:0000256" key="7">
    <source>
        <dbReference type="ARBA" id="ARBA00022918"/>
    </source>
</evidence>
<feature type="compositionally biased region" description="Basic and acidic residues" evidence="10">
    <location>
        <begin position="281"/>
        <end position="296"/>
    </location>
</feature>
<dbReference type="GO" id="GO:0016787">
    <property type="term" value="F:hydrolase activity"/>
    <property type="evidence" value="ECO:0007669"/>
    <property type="project" value="UniProtKB-KW"/>
</dbReference>
<dbReference type="Gene3D" id="3.30.420.10">
    <property type="entry name" value="Ribonuclease H-like superfamily/Ribonuclease H"/>
    <property type="match status" value="1"/>
</dbReference>
<dbReference type="InterPro" id="IPR036397">
    <property type="entry name" value="RNaseH_sf"/>
</dbReference>
<dbReference type="AlphaFoldDB" id="A0AAV1M2W5"/>
<dbReference type="GO" id="GO:0003676">
    <property type="term" value="F:nucleic acid binding"/>
    <property type="evidence" value="ECO:0007669"/>
    <property type="project" value="InterPro"/>
</dbReference>